<proteinExistence type="predicted"/>
<gene>
    <name evidence="2" type="ORF">GSI_00763</name>
</gene>
<evidence type="ECO:0000313" key="2">
    <source>
        <dbReference type="EMBL" id="PIL37071.1"/>
    </source>
</evidence>
<evidence type="ECO:0000313" key="3">
    <source>
        <dbReference type="Proteomes" id="UP000230002"/>
    </source>
</evidence>
<feature type="compositionally biased region" description="Polar residues" evidence="1">
    <location>
        <begin position="359"/>
        <end position="368"/>
    </location>
</feature>
<protein>
    <submittedName>
        <fullName evidence="2">Transcription factor</fullName>
    </submittedName>
</protein>
<feature type="compositionally biased region" description="Polar residues" evidence="1">
    <location>
        <begin position="184"/>
        <end position="202"/>
    </location>
</feature>
<feature type="region of interest" description="Disordered" evidence="1">
    <location>
        <begin position="326"/>
        <end position="373"/>
    </location>
</feature>
<dbReference type="Proteomes" id="UP000230002">
    <property type="component" value="Unassembled WGS sequence"/>
</dbReference>
<feature type="compositionally biased region" description="Basic and acidic residues" evidence="1">
    <location>
        <begin position="335"/>
        <end position="345"/>
    </location>
</feature>
<feature type="region of interest" description="Disordered" evidence="1">
    <location>
        <begin position="470"/>
        <end position="539"/>
    </location>
</feature>
<dbReference type="EMBL" id="AYKW01000001">
    <property type="protein sequence ID" value="PIL37071.1"/>
    <property type="molecule type" value="Genomic_DNA"/>
</dbReference>
<feature type="compositionally biased region" description="Basic and acidic residues" evidence="1">
    <location>
        <begin position="522"/>
        <end position="531"/>
    </location>
</feature>
<sequence length="539" mass="59798">MNTNPPNLAFLQAMMTSMPVQAQPPLQGVSGPSSVAAHAIVPQQAAFPTFFLQAPQLQTLPGQLSLPPQFSGQPWVLPTFQTMTATQPSAAGFQSTPRTAPNVARVAVATKRGSITVGSAPDDERILVNSLRKAHAEGLTPLHGFGKLDQVNNHTTAAWKDYFLLHIERLGPKVYPQAYAKIPASSTNSQSQPDSRSTSTSGGPERRLGDESASAGSRTKRGPPLEEYHDGVYIPFLPPGVKPKAPRRDPRDNTHKFTREEKIFFIQFLKYRLRRGPVPNKEQLYRELAEQVPYHNADSWKRLWDKECRLPNEIYIQARKRVKSDLLAGSNSDSEGSRDESGHSGDEEEEDTDPEFEPATSQTPSSTAKKAKKGRYVRKYRVTEADIQAMAQFIVEKRKCDDGWMDLSPGLRWGEFAARPENRKRSLGAWQQIASRRPQGAVYDLTWPCRNADAKIVVIDAYVQQYEAEQAAPAEEEISDPSTEDISANSQLEGEEKKGAKPAAKRPLDDQEPPASEEIETPAEKRPRLENAAEVIVLD</sequence>
<feature type="compositionally biased region" description="Acidic residues" evidence="1">
    <location>
        <begin position="346"/>
        <end position="356"/>
    </location>
</feature>
<comment type="caution">
    <text evidence="2">The sequence shown here is derived from an EMBL/GenBank/DDBJ whole genome shotgun (WGS) entry which is preliminary data.</text>
</comment>
<organism evidence="2 3">
    <name type="scientific">Ganoderma sinense ZZ0214-1</name>
    <dbReference type="NCBI Taxonomy" id="1077348"/>
    <lineage>
        <taxon>Eukaryota</taxon>
        <taxon>Fungi</taxon>
        <taxon>Dikarya</taxon>
        <taxon>Basidiomycota</taxon>
        <taxon>Agaricomycotina</taxon>
        <taxon>Agaricomycetes</taxon>
        <taxon>Polyporales</taxon>
        <taxon>Polyporaceae</taxon>
        <taxon>Ganoderma</taxon>
    </lineage>
</organism>
<dbReference type="AlphaFoldDB" id="A0A2G8STG5"/>
<keyword evidence="3" id="KW-1185">Reference proteome</keyword>
<evidence type="ECO:0000256" key="1">
    <source>
        <dbReference type="SAM" id="MobiDB-lite"/>
    </source>
</evidence>
<feature type="compositionally biased region" description="Acidic residues" evidence="1">
    <location>
        <begin position="510"/>
        <end position="521"/>
    </location>
</feature>
<dbReference type="OrthoDB" id="3194584at2759"/>
<dbReference type="STRING" id="1077348.A0A2G8STG5"/>
<feature type="compositionally biased region" description="Basic and acidic residues" evidence="1">
    <location>
        <begin position="246"/>
        <end position="256"/>
    </location>
</feature>
<feature type="compositionally biased region" description="Acidic residues" evidence="1">
    <location>
        <begin position="474"/>
        <end position="483"/>
    </location>
</feature>
<feature type="region of interest" description="Disordered" evidence="1">
    <location>
        <begin position="183"/>
        <end position="229"/>
    </location>
</feature>
<name>A0A2G8STG5_9APHY</name>
<accession>A0A2G8STG5</accession>
<feature type="region of interest" description="Disordered" evidence="1">
    <location>
        <begin position="237"/>
        <end position="256"/>
    </location>
</feature>
<reference evidence="2 3" key="1">
    <citation type="journal article" date="2015" name="Sci. Rep.">
        <title>Chromosome-level genome map provides insights into diverse defense mechanisms in the medicinal fungus Ganoderma sinense.</title>
        <authorList>
            <person name="Zhu Y."/>
            <person name="Xu J."/>
            <person name="Sun C."/>
            <person name="Zhou S."/>
            <person name="Xu H."/>
            <person name="Nelson D.R."/>
            <person name="Qian J."/>
            <person name="Song J."/>
            <person name="Luo H."/>
            <person name="Xiang L."/>
            <person name="Li Y."/>
            <person name="Xu Z."/>
            <person name="Ji A."/>
            <person name="Wang L."/>
            <person name="Lu S."/>
            <person name="Hayward A."/>
            <person name="Sun W."/>
            <person name="Li X."/>
            <person name="Schwartz D.C."/>
            <person name="Wang Y."/>
            <person name="Chen S."/>
        </authorList>
    </citation>
    <scope>NUCLEOTIDE SEQUENCE [LARGE SCALE GENOMIC DNA]</scope>
    <source>
        <strain evidence="2 3">ZZ0214-1</strain>
    </source>
</reference>